<protein>
    <submittedName>
        <fullName evidence="1">Uncharacterized protein</fullName>
    </submittedName>
</protein>
<dbReference type="AlphaFoldDB" id="A0A4Z2G3G3"/>
<keyword evidence="2" id="KW-1185">Reference proteome</keyword>
<sequence>MASVLSLRATSLSSRTVSMSLQAWLSSFWASALSFTSWQYFSSSSFFSQMARSLSTSAEASSLKVAQKSHQTSSLATRLSEEVFFSVASAISSPVCSLSTSLIT</sequence>
<reference evidence="1 2" key="1">
    <citation type="submission" date="2019-03" db="EMBL/GenBank/DDBJ databases">
        <title>First draft genome of Liparis tanakae, snailfish: a comprehensive survey of snailfish specific genes.</title>
        <authorList>
            <person name="Kim W."/>
            <person name="Song I."/>
            <person name="Jeong J.-H."/>
            <person name="Kim D."/>
            <person name="Kim S."/>
            <person name="Ryu S."/>
            <person name="Song J.Y."/>
            <person name="Lee S.K."/>
        </authorList>
    </citation>
    <scope>NUCLEOTIDE SEQUENCE [LARGE SCALE GENOMIC DNA]</scope>
    <source>
        <tissue evidence="1">Muscle</tissue>
    </source>
</reference>
<organism evidence="1 2">
    <name type="scientific">Liparis tanakae</name>
    <name type="common">Tanaka's snailfish</name>
    <dbReference type="NCBI Taxonomy" id="230148"/>
    <lineage>
        <taxon>Eukaryota</taxon>
        <taxon>Metazoa</taxon>
        <taxon>Chordata</taxon>
        <taxon>Craniata</taxon>
        <taxon>Vertebrata</taxon>
        <taxon>Euteleostomi</taxon>
        <taxon>Actinopterygii</taxon>
        <taxon>Neopterygii</taxon>
        <taxon>Teleostei</taxon>
        <taxon>Neoteleostei</taxon>
        <taxon>Acanthomorphata</taxon>
        <taxon>Eupercaria</taxon>
        <taxon>Perciformes</taxon>
        <taxon>Cottioidei</taxon>
        <taxon>Cottales</taxon>
        <taxon>Liparidae</taxon>
        <taxon>Liparis</taxon>
    </lineage>
</organism>
<name>A0A4Z2G3G3_9TELE</name>
<dbReference type="Proteomes" id="UP000314294">
    <property type="component" value="Unassembled WGS sequence"/>
</dbReference>
<evidence type="ECO:0000313" key="2">
    <source>
        <dbReference type="Proteomes" id="UP000314294"/>
    </source>
</evidence>
<comment type="caution">
    <text evidence="1">The sequence shown here is derived from an EMBL/GenBank/DDBJ whole genome shotgun (WGS) entry which is preliminary data.</text>
</comment>
<proteinExistence type="predicted"/>
<gene>
    <name evidence="1" type="ORF">EYF80_041677</name>
</gene>
<accession>A0A4Z2G3G3</accession>
<dbReference type="EMBL" id="SRLO01000710">
    <property type="protein sequence ID" value="TNN48106.1"/>
    <property type="molecule type" value="Genomic_DNA"/>
</dbReference>
<evidence type="ECO:0000313" key="1">
    <source>
        <dbReference type="EMBL" id="TNN48106.1"/>
    </source>
</evidence>